<evidence type="ECO:0000313" key="2">
    <source>
        <dbReference type="Proteomes" id="UP000075230"/>
    </source>
</evidence>
<dbReference type="EMBL" id="BCWF01000015">
    <property type="protein sequence ID" value="GAT22400.1"/>
    <property type="molecule type" value="Genomic_DNA"/>
</dbReference>
<reference evidence="2" key="2">
    <citation type="submission" date="2016-02" db="EMBL/GenBank/DDBJ databases">
        <title>Genome sequencing of Aspergillus luchuensis NBRC 4314.</title>
        <authorList>
            <person name="Yamada O."/>
        </authorList>
    </citation>
    <scope>NUCLEOTIDE SEQUENCE [LARGE SCALE GENOMIC DNA]</scope>
    <source>
        <strain evidence="2">RIB 2604</strain>
    </source>
</reference>
<name>A0A146F8E7_ASPKA</name>
<accession>A0A146F8E7</accession>
<sequence length="70" mass="7620">MSGGTSSVLCMKSEVNLLRATAPNSMHLPKCHEHIGFSANPVAHVPIQKDMTDSVFTNRRGKEVLTEAKL</sequence>
<organism evidence="1 2">
    <name type="scientific">Aspergillus kawachii</name>
    <name type="common">White koji mold</name>
    <name type="synonym">Aspergillus awamori var. kawachi</name>
    <dbReference type="NCBI Taxonomy" id="1069201"/>
    <lineage>
        <taxon>Eukaryota</taxon>
        <taxon>Fungi</taxon>
        <taxon>Dikarya</taxon>
        <taxon>Ascomycota</taxon>
        <taxon>Pezizomycotina</taxon>
        <taxon>Eurotiomycetes</taxon>
        <taxon>Eurotiomycetidae</taxon>
        <taxon>Eurotiales</taxon>
        <taxon>Aspergillaceae</taxon>
        <taxon>Aspergillus</taxon>
        <taxon>Aspergillus subgen. Circumdati</taxon>
    </lineage>
</organism>
<reference evidence="1 2" key="1">
    <citation type="journal article" date="2016" name="DNA Res.">
        <title>Genome sequence of Aspergillus luchuensis NBRC 4314.</title>
        <authorList>
            <person name="Yamada O."/>
            <person name="Machida M."/>
            <person name="Hosoyama A."/>
            <person name="Goto M."/>
            <person name="Takahashi T."/>
            <person name="Futagami T."/>
            <person name="Yamagata Y."/>
            <person name="Takeuchi M."/>
            <person name="Kobayashi T."/>
            <person name="Koike H."/>
            <person name="Abe K."/>
            <person name="Asai K."/>
            <person name="Arita M."/>
            <person name="Fujita N."/>
            <person name="Fukuda K."/>
            <person name="Higa K."/>
            <person name="Horikawa H."/>
            <person name="Ishikawa T."/>
            <person name="Jinno K."/>
            <person name="Kato Y."/>
            <person name="Kirimura K."/>
            <person name="Mizutani O."/>
            <person name="Nakasone K."/>
            <person name="Sano M."/>
            <person name="Shiraishi Y."/>
            <person name="Tsukahara M."/>
            <person name="Gomi K."/>
        </authorList>
    </citation>
    <scope>NUCLEOTIDE SEQUENCE [LARGE SCALE GENOMIC DNA]</scope>
    <source>
        <strain evidence="1 2">RIB 2604</strain>
    </source>
</reference>
<proteinExistence type="predicted"/>
<protein>
    <submittedName>
        <fullName evidence="1">Autophagy protein Atg13</fullName>
    </submittedName>
</protein>
<dbReference type="Proteomes" id="UP000075230">
    <property type="component" value="Unassembled WGS sequence"/>
</dbReference>
<comment type="caution">
    <text evidence="1">The sequence shown here is derived from an EMBL/GenBank/DDBJ whole genome shotgun (WGS) entry which is preliminary data.</text>
</comment>
<evidence type="ECO:0000313" key="1">
    <source>
        <dbReference type="EMBL" id="GAT22400.1"/>
    </source>
</evidence>
<dbReference type="AlphaFoldDB" id="A0A146F8E7"/>
<gene>
    <name evidence="1" type="ORF">RIB2604_01504330</name>
</gene>